<dbReference type="GO" id="GO:0071949">
    <property type="term" value="F:FAD binding"/>
    <property type="evidence" value="ECO:0007669"/>
    <property type="project" value="InterPro"/>
</dbReference>
<evidence type="ECO:0000256" key="2">
    <source>
        <dbReference type="ARBA" id="ARBA00008000"/>
    </source>
</evidence>
<dbReference type="PANTHER" id="PTHR11748:SF111">
    <property type="entry name" value="D-LACTATE DEHYDROGENASE, MITOCHONDRIAL-RELATED"/>
    <property type="match status" value="1"/>
</dbReference>
<reference evidence="9 10" key="1">
    <citation type="journal article" date="2016" name="Nat. Commun.">
        <title>Thousands of microbial genomes shed light on interconnected biogeochemical processes in an aquifer system.</title>
        <authorList>
            <person name="Anantharaman K."/>
            <person name="Brown C.T."/>
            <person name="Hug L.A."/>
            <person name="Sharon I."/>
            <person name="Castelle C.J."/>
            <person name="Probst A.J."/>
            <person name="Thomas B.C."/>
            <person name="Singh A."/>
            <person name="Wilkins M.J."/>
            <person name="Karaoz U."/>
            <person name="Brodie E.L."/>
            <person name="Williams K.H."/>
            <person name="Hubbard S.S."/>
            <person name="Banfield J.F."/>
        </authorList>
    </citation>
    <scope>NUCLEOTIDE SEQUENCE [LARGE SCALE GENOMIC DNA]</scope>
</reference>
<dbReference type="EC" id="1.1.2.4" evidence="7"/>
<dbReference type="InterPro" id="IPR036318">
    <property type="entry name" value="FAD-bd_PCMH-like_sf"/>
</dbReference>
<dbReference type="InterPro" id="IPR016171">
    <property type="entry name" value="Vanillyl_alc_oxidase_C-sub2"/>
</dbReference>
<evidence type="ECO:0000256" key="4">
    <source>
        <dbReference type="ARBA" id="ARBA00022827"/>
    </source>
</evidence>
<dbReference type="SUPFAM" id="SSF56176">
    <property type="entry name" value="FAD-binding/transporter-associated domain-like"/>
    <property type="match status" value="1"/>
</dbReference>
<evidence type="ECO:0000256" key="5">
    <source>
        <dbReference type="ARBA" id="ARBA00022946"/>
    </source>
</evidence>
<evidence type="ECO:0000256" key="3">
    <source>
        <dbReference type="ARBA" id="ARBA00022630"/>
    </source>
</evidence>
<dbReference type="PANTHER" id="PTHR11748">
    <property type="entry name" value="D-LACTATE DEHYDROGENASE"/>
    <property type="match status" value="1"/>
</dbReference>
<dbReference type="InterPro" id="IPR016166">
    <property type="entry name" value="FAD-bd_PCMH"/>
</dbReference>
<organism evidence="9 10">
    <name type="scientific">Candidatus Kaiserbacteria bacterium RIFCSPHIGHO2_02_FULL_56_30</name>
    <dbReference type="NCBI Taxonomy" id="1798499"/>
    <lineage>
        <taxon>Bacteria</taxon>
        <taxon>Candidatus Kaiseribacteriota</taxon>
    </lineage>
</organism>
<evidence type="ECO:0000313" key="9">
    <source>
        <dbReference type="EMBL" id="OGG68197.1"/>
    </source>
</evidence>
<feature type="domain" description="FAD-binding PCMH-type" evidence="8">
    <location>
        <begin position="31"/>
        <end position="263"/>
    </location>
</feature>
<dbReference type="InterPro" id="IPR004113">
    <property type="entry name" value="FAD-bd_oxidored_4_C"/>
</dbReference>
<evidence type="ECO:0000259" key="8">
    <source>
        <dbReference type="PROSITE" id="PS51387"/>
    </source>
</evidence>
<sequence>MLEFMEFRYFKGEAFRDAAECERYARDTSIFERVPEVVVYPKSAEELSDLVKDVRDAREKGAAVSITARAAGTDMTGGPLTTSIVAVFTKYMNRVLEVGDSYAVTEPGVYYRDFEKATLERGLILPSYPASREIAAMGGIVANDAGGERSLKYGKTQHYVEELECVLSDGSVTTFKALTQNELKEKLSHKGLEGDIYRGMLKLVSENAGLIEAKRPKVSKNSAGYALWAVQTADGGMNLAKLICGSQGTLALWTKAKLSLVRPKGHRAMLVVFLTDLTLLPKVVRRVLPLDPESFESYDDHTFTLAVRFLPEMLMQMGFAKAARLGISFIPEAEMVLTGGVPKLILMAEFAEDTIEAADAKAAAARETLHDMPVQTKIEKNERESEKYWIVRRESFRLLRQNLHGRVAAPFIDDLVVPPESYSEFLPKLDALLKRYEQHFIYTIAGHIGNGNFHIIPLMDLGKPLVRQVVLDLAPKVYDLVIEYGGTTTGEHNDGIIRTPYLTQLFGEEMVRLFEETKNIFDPLNLFNPGKKVGLPGGGGTFEDIARDMIDK</sequence>
<dbReference type="EMBL" id="MFLM01000012">
    <property type="protein sequence ID" value="OGG68197.1"/>
    <property type="molecule type" value="Genomic_DNA"/>
</dbReference>
<dbReference type="GO" id="GO:0004458">
    <property type="term" value="F:D-lactate dehydrogenase (cytochrome) activity"/>
    <property type="evidence" value="ECO:0007669"/>
    <property type="project" value="UniProtKB-EC"/>
</dbReference>
<keyword evidence="5" id="KW-0809">Transit peptide</keyword>
<comment type="similarity">
    <text evidence="2">Belongs to the FAD-binding oxidoreductase/transferase type 4 family.</text>
</comment>
<dbReference type="AlphaFoldDB" id="A0A1F6E3M3"/>
<dbReference type="STRING" id="1798499.A3C95_02240"/>
<gene>
    <name evidence="9" type="ORF">A3C95_02240</name>
</gene>
<evidence type="ECO:0000313" key="10">
    <source>
        <dbReference type="Proteomes" id="UP000177107"/>
    </source>
</evidence>
<keyword evidence="3" id="KW-0285">Flavoprotein</keyword>
<dbReference type="Pfam" id="PF01565">
    <property type="entry name" value="FAD_binding_4"/>
    <property type="match status" value="1"/>
</dbReference>
<dbReference type="Gene3D" id="3.30.70.2740">
    <property type="match status" value="1"/>
</dbReference>
<dbReference type="Pfam" id="PF02913">
    <property type="entry name" value="FAD-oxidase_C"/>
    <property type="match status" value="1"/>
</dbReference>
<evidence type="ECO:0000256" key="6">
    <source>
        <dbReference type="ARBA" id="ARBA00023002"/>
    </source>
</evidence>
<dbReference type="InterPro" id="IPR016169">
    <property type="entry name" value="FAD-bd_PCMH_sub2"/>
</dbReference>
<protein>
    <recommendedName>
        <fullName evidence="7">D-lactate dehydrogenase (cytochrome)</fullName>
        <ecNumber evidence="7">1.1.2.4</ecNumber>
    </recommendedName>
</protein>
<dbReference type="GO" id="GO:1903457">
    <property type="term" value="P:lactate catabolic process"/>
    <property type="evidence" value="ECO:0007669"/>
    <property type="project" value="TreeGrafter"/>
</dbReference>
<dbReference type="Proteomes" id="UP000177107">
    <property type="component" value="Unassembled WGS sequence"/>
</dbReference>
<name>A0A1F6E3M3_9BACT</name>
<evidence type="ECO:0000256" key="7">
    <source>
        <dbReference type="ARBA" id="ARBA00038897"/>
    </source>
</evidence>
<dbReference type="Gene3D" id="1.10.45.10">
    <property type="entry name" value="Vanillyl-alcohol Oxidase, Chain A, domain 4"/>
    <property type="match status" value="1"/>
</dbReference>
<evidence type="ECO:0000256" key="1">
    <source>
        <dbReference type="ARBA" id="ARBA00001974"/>
    </source>
</evidence>
<dbReference type="InterPro" id="IPR016164">
    <property type="entry name" value="FAD-linked_Oxase-like_C"/>
</dbReference>
<dbReference type="GO" id="GO:0008720">
    <property type="term" value="F:D-lactate dehydrogenase (NAD+) activity"/>
    <property type="evidence" value="ECO:0007669"/>
    <property type="project" value="TreeGrafter"/>
</dbReference>
<comment type="cofactor">
    <cofactor evidence="1">
        <name>FAD</name>
        <dbReference type="ChEBI" id="CHEBI:57692"/>
    </cofactor>
</comment>
<dbReference type="SUPFAM" id="SSF55103">
    <property type="entry name" value="FAD-linked oxidases, C-terminal domain"/>
    <property type="match status" value="1"/>
</dbReference>
<dbReference type="InterPro" id="IPR006094">
    <property type="entry name" value="Oxid_FAD_bind_N"/>
</dbReference>
<accession>A0A1F6E3M3</accession>
<keyword evidence="6" id="KW-0560">Oxidoreductase</keyword>
<dbReference type="Gene3D" id="3.30.465.10">
    <property type="match status" value="1"/>
</dbReference>
<proteinExistence type="inferred from homology"/>
<dbReference type="PROSITE" id="PS51387">
    <property type="entry name" value="FAD_PCMH"/>
    <property type="match status" value="1"/>
</dbReference>
<keyword evidence="4" id="KW-0274">FAD</keyword>
<comment type="caution">
    <text evidence="9">The sequence shown here is derived from an EMBL/GenBank/DDBJ whole genome shotgun (WGS) entry which is preliminary data.</text>
</comment>